<keyword evidence="1" id="KW-0732">Signal</keyword>
<evidence type="ECO:0000313" key="2">
    <source>
        <dbReference type="EMBL" id="RXK52587.1"/>
    </source>
</evidence>
<sequence>MKISMLLILVLSVYLTHAQQVSDAKRVAMDPSFAIKKDGSPVLSWVEKHGDSALFFRKVWSKASQSWLASEAIPIHPKASTHAEGMPKLAYKSDGTCILLYELNKPSEKSRFSGDLYYAMENQGKWTKAQTIHQDTIAGLSHSFGKIFPLPNGQIGALWLDVKLGPKGRTLVYAETDNNQGFGSMRVLDKQTCECCRIDAIADEQGNMDIIYRDLNNIGERDMAYIHSSDFGKTFSEPITWVEDHWQVNACPHAGPSLARGPKGLEAAWYTGASSGSGIKWSYQNKKEMILHLKGDKYRQAQLASNPKGEVALVYAQIKQDGERYYKQIGIYVKDISGKLRHELVSDPLSDCSYPVITWNGKAWLLAYESWKGEERVIVSKEIFSIKY</sequence>
<feature type="chain" id="PRO_5020180181" description="Exo-alpha-sialidase" evidence="1">
    <location>
        <begin position="19"/>
        <end position="388"/>
    </location>
</feature>
<evidence type="ECO:0000313" key="3">
    <source>
        <dbReference type="Proteomes" id="UP000289455"/>
    </source>
</evidence>
<name>A0A4Q1C310_9BACT</name>
<dbReference type="Gene3D" id="2.120.10.10">
    <property type="match status" value="1"/>
</dbReference>
<reference evidence="2 3" key="1">
    <citation type="submission" date="2019-01" db="EMBL/GenBank/DDBJ databases">
        <title>Cytophagaceae bacterium strain CAR-16.</title>
        <authorList>
            <person name="Chen W.-M."/>
        </authorList>
    </citation>
    <scope>NUCLEOTIDE SEQUENCE [LARGE SCALE GENOMIC DNA]</scope>
    <source>
        <strain evidence="2 3">CAR-16</strain>
    </source>
</reference>
<evidence type="ECO:0000256" key="1">
    <source>
        <dbReference type="SAM" id="SignalP"/>
    </source>
</evidence>
<dbReference type="InterPro" id="IPR036278">
    <property type="entry name" value="Sialidase_sf"/>
</dbReference>
<dbReference type="AlphaFoldDB" id="A0A4Q1C310"/>
<proteinExistence type="predicted"/>
<dbReference type="RefSeq" id="WP_129026012.1">
    <property type="nucleotide sequence ID" value="NZ_SDHY01000001.1"/>
</dbReference>
<organism evidence="2 3">
    <name type="scientific">Aquirufa rosea</name>
    <dbReference type="NCBI Taxonomy" id="2509241"/>
    <lineage>
        <taxon>Bacteria</taxon>
        <taxon>Pseudomonadati</taxon>
        <taxon>Bacteroidota</taxon>
        <taxon>Cytophagia</taxon>
        <taxon>Cytophagales</taxon>
        <taxon>Flectobacillaceae</taxon>
        <taxon>Aquirufa</taxon>
    </lineage>
</organism>
<protein>
    <recommendedName>
        <fullName evidence="4">Exo-alpha-sialidase</fullName>
    </recommendedName>
</protein>
<comment type="caution">
    <text evidence="2">The sequence shown here is derived from an EMBL/GenBank/DDBJ whole genome shotgun (WGS) entry which is preliminary data.</text>
</comment>
<dbReference type="SUPFAM" id="SSF50939">
    <property type="entry name" value="Sialidases"/>
    <property type="match status" value="1"/>
</dbReference>
<dbReference type="OrthoDB" id="9764969at2"/>
<gene>
    <name evidence="2" type="ORF">ESB04_02750</name>
</gene>
<dbReference type="EMBL" id="SDHY01000001">
    <property type="protein sequence ID" value="RXK52587.1"/>
    <property type="molecule type" value="Genomic_DNA"/>
</dbReference>
<keyword evidence="3" id="KW-1185">Reference proteome</keyword>
<dbReference type="Proteomes" id="UP000289455">
    <property type="component" value="Unassembled WGS sequence"/>
</dbReference>
<feature type="signal peptide" evidence="1">
    <location>
        <begin position="1"/>
        <end position="18"/>
    </location>
</feature>
<evidence type="ECO:0008006" key="4">
    <source>
        <dbReference type="Google" id="ProtNLM"/>
    </source>
</evidence>
<accession>A0A4Q1C310</accession>